<proteinExistence type="predicted"/>
<accession>A0A7S0ZLM5</accession>
<dbReference type="InterPro" id="IPR036867">
    <property type="entry name" value="R3H_dom_sf"/>
</dbReference>
<feature type="domain" description="SUZ-C" evidence="5">
    <location>
        <begin position="348"/>
        <end position="395"/>
    </location>
</feature>
<dbReference type="PROSITE" id="PS51061">
    <property type="entry name" value="R3H"/>
    <property type="match status" value="1"/>
</dbReference>
<feature type="compositionally biased region" description="Polar residues" evidence="2">
    <location>
        <begin position="7"/>
        <end position="25"/>
    </location>
</feature>
<organism evidence="6">
    <name type="scientific">Timspurckia oligopyrenoides</name>
    <dbReference type="NCBI Taxonomy" id="708627"/>
    <lineage>
        <taxon>Eukaryota</taxon>
        <taxon>Rhodophyta</taxon>
        <taxon>Bangiophyceae</taxon>
        <taxon>Porphyridiales</taxon>
        <taxon>Porphyridiaceae</taxon>
        <taxon>Timspurckia</taxon>
    </lineage>
</organism>
<dbReference type="AlphaFoldDB" id="A0A7S0ZLM5"/>
<feature type="domain" description="RRM" evidence="3">
    <location>
        <begin position="62"/>
        <end position="138"/>
    </location>
</feature>
<dbReference type="SUPFAM" id="SSF82708">
    <property type="entry name" value="R3H domain"/>
    <property type="match status" value="1"/>
</dbReference>
<dbReference type="SUPFAM" id="SSF54928">
    <property type="entry name" value="RNA-binding domain, RBD"/>
    <property type="match status" value="1"/>
</dbReference>
<dbReference type="InterPro" id="IPR000504">
    <property type="entry name" value="RRM_dom"/>
</dbReference>
<dbReference type="InterPro" id="IPR024642">
    <property type="entry name" value="SUZ-C"/>
</dbReference>
<evidence type="ECO:0000259" key="3">
    <source>
        <dbReference type="PROSITE" id="PS50102"/>
    </source>
</evidence>
<gene>
    <name evidence="6" type="ORF">TOLI1172_LOCUS10009</name>
</gene>
<evidence type="ECO:0000256" key="2">
    <source>
        <dbReference type="SAM" id="MobiDB-lite"/>
    </source>
</evidence>
<protein>
    <recommendedName>
        <fullName evidence="7">RRM domain-containing protein</fullName>
    </recommendedName>
</protein>
<dbReference type="PROSITE" id="PS50102">
    <property type="entry name" value="RRM"/>
    <property type="match status" value="1"/>
</dbReference>
<feature type="domain" description="R3H" evidence="4">
    <location>
        <begin position="199"/>
        <end position="265"/>
    </location>
</feature>
<evidence type="ECO:0000313" key="6">
    <source>
        <dbReference type="EMBL" id="CAD8825609.1"/>
    </source>
</evidence>
<evidence type="ECO:0008006" key="7">
    <source>
        <dbReference type="Google" id="ProtNLM"/>
    </source>
</evidence>
<feature type="region of interest" description="Disordered" evidence="2">
    <location>
        <begin position="140"/>
        <end position="167"/>
    </location>
</feature>
<sequence>MELEKSIPNNNNNNHQMGSDSSSSIDFKADENLSSKLYSRHKHQKSNSNMNLSSQIDDTPSSTIVIKNLPLDVSPSTVKDLLPSTDPPPGVKLHTTKGQFKSLGFVSYASVSDASYALNQLKSKHVSNRQLKVEYYRPRNNPTAQLSEENGTSTAAVLPSGDKRRDFFDDRNRSKAAAKLKESQSKAVPTLKEDAASIDEAVKYYQKLLGDFKADNASLEEMQLSSDLSALRRRIVHAVATDLNLGSKSFNGDAGNRYTIVTKDPQKRDAWMKESKDAGHTESLEENIEQMKAKLMGTQKKKKNEEKAAKRSGGGAYVAASSPKKEETVDPALLEGVKFFTPRAYRKPNESAYGEIQDGSSSTVVSKPSAKTVPTYFPPRQPKGPDGTRGFHARSVIRSVDEESESQEPVESVNNATEKLSN</sequence>
<dbReference type="PROSITE" id="PS51938">
    <property type="entry name" value="SUZ_C"/>
    <property type="match status" value="1"/>
</dbReference>
<evidence type="ECO:0000259" key="4">
    <source>
        <dbReference type="PROSITE" id="PS51061"/>
    </source>
</evidence>
<dbReference type="InterPro" id="IPR035979">
    <property type="entry name" value="RBD_domain_sf"/>
</dbReference>
<dbReference type="Pfam" id="PF00076">
    <property type="entry name" value="RRM_1"/>
    <property type="match status" value="1"/>
</dbReference>
<dbReference type="Gene3D" id="3.30.70.330">
    <property type="match status" value="1"/>
</dbReference>
<dbReference type="InterPro" id="IPR012677">
    <property type="entry name" value="Nucleotide-bd_a/b_plait_sf"/>
</dbReference>
<dbReference type="GO" id="GO:0003723">
    <property type="term" value="F:RNA binding"/>
    <property type="evidence" value="ECO:0007669"/>
    <property type="project" value="UniProtKB-UniRule"/>
</dbReference>
<dbReference type="InterPro" id="IPR001374">
    <property type="entry name" value="R3H_dom"/>
</dbReference>
<keyword evidence="1" id="KW-0694">RNA-binding</keyword>
<feature type="region of interest" description="Disordered" evidence="2">
    <location>
        <begin position="295"/>
        <end position="330"/>
    </location>
</feature>
<reference evidence="6" key="1">
    <citation type="submission" date="2021-01" db="EMBL/GenBank/DDBJ databases">
        <authorList>
            <person name="Corre E."/>
            <person name="Pelletier E."/>
            <person name="Niang G."/>
            <person name="Scheremetjew M."/>
            <person name="Finn R."/>
            <person name="Kale V."/>
            <person name="Holt S."/>
            <person name="Cochrane G."/>
            <person name="Meng A."/>
            <person name="Brown T."/>
            <person name="Cohen L."/>
        </authorList>
    </citation>
    <scope>NUCLEOTIDE SEQUENCE</scope>
    <source>
        <strain evidence="6">CCMP3278</strain>
    </source>
</reference>
<feature type="region of interest" description="Disordered" evidence="2">
    <location>
        <begin position="344"/>
        <end position="422"/>
    </location>
</feature>
<feature type="compositionally biased region" description="Polar residues" evidence="2">
    <location>
        <begin position="46"/>
        <end position="58"/>
    </location>
</feature>
<dbReference type="SMART" id="SM00360">
    <property type="entry name" value="RRM"/>
    <property type="match status" value="1"/>
</dbReference>
<feature type="compositionally biased region" description="Polar residues" evidence="2">
    <location>
        <begin position="140"/>
        <end position="155"/>
    </location>
</feature>
<feature type="region of interest" description="Disordered" evidence="2">
    <location>
        <begin position="1"/>
        <end position="58"/>
    </location>
</feature>
<evidence type="ECO:0000256" key="1">
    <source>
        <dbReference type="PROSITE-ProRule" id="PRU00176"/>
    </source>
</evidence>
<dbReference type="Gene3D" id="3.30.1370.50">
    <property type="entry name" value="R3H-like domain"/>
    <property type="match status" value="1"/>
</dbReference>
<dbReference type="Pfam" id="PF12901">
    <property type="entry name" value="SUZ-C"/>
    <property type="match status" value="1"/>
</dbReference>
<evidence type="ECO:0000259" key="5">
    <source>
        <dbReference type="PROSITE" id="PS51938"/>
    </source>
</evidence>
<dbReference type="EMBL" id="HBFP01013841">
    <property type="protein sequence ID" value="CAD8825609.1"/>
    <property type="molecule type" value="Transcribed_RNA"/>
</dbReference>
<name>A0A7S0ZLM5_9RHOD</name>